<dbReference type="OrthoDB" id="1448832at2"/>
<evidence type="ECO:0000313" key="1">
    <source>
        <dbReference type="EMBL" id="AKA34447.1"/>
    </source>
</evidence>
<organism evidence="1 2">
    <name type="scientific">Flagellimonas lutaonensis</name>
    <dbReference type="NCBI Taxonomy" id="516051"/>
    <lineage>
        <taxon>Bacteria</taxon>
        <taxon>Pseudomonadati</taxon>
        <taxon>Bacteroidota</taxon>
        <taxon>Flavobacteriia</taxon>
        <taxon>Flavobacteriales</taxon>
        <taxon>Flavobacteriaceae</taxon>
        <taxon>Flagellimonas</taxon>
    </lineage>
</organism>
<keyword evidence="2" id="KW-1185">Reference proteome</keyword>
<reference evidence="1 2" key="1">
    <citation type="submission" date="2015-03" db="EMBL/GenBank/DDBJ databases">
        <title>Complete genome sequence of Muricauda lutaonensis CC-HSB-11T, isolated from a coastal hot spring.</title>
        <authorList>
            <person name="Kim K.M."/>
        </authorList>
    </citation>
    <scope>NUCLEOTIDE SEQUENCE [LARGE SCALE GENOMIC DNA]</scope>
    <source>
        <strain evidence="1 2">CC-HSB-11</strain>
    </source>
</reference>
<proteinExistence type="predicted"/>
<dbReference type="STRING" id="516051.VC82_785"/>
<dbReference type="HOGENOM" id="CLU_1487457_0_0_10"/>
<dbReference type="AlphaFoldDB" id="A0A0D5YQ97"/>
<evidence type="ECO:0000313" key="2">
    <source>
        <dbReference type="Proteomes" id="UP000032726"/>
    </source>
</evidence>
<sequence>MKKWVFGLGIAISALVFVVGCSEEQNFDQFDDLSVTPTLATSIFYLESDESTINLASSGSFYSEVFTFEAFNEEFVAERVLEGVITYQVENTTSKEIDITVEFLDEGGNVLDTEAFTIEADPAPLLERQIAYGNGGRSLDILRNTTNIRVGAINQSDNSSTSSQPDPKIILRSSAEFRFRLK</sequence>
<dbReference type="PROSITE" id="PS51257">
    <property type="entry name" value="PROKAR_LIPOPROTEIN"/>
    <property type="match status" value="1"/>
</dbReference>
<dbReference type="Proteomes" id="UP000032726">
    <property type="component" value="Chromosome"/>
</dbReference>
<gene>
    <name evidence="1" type="ORF">VC82_785</name>
</gene>
<name>A0A0D5YQ97_9FLAO</name>
<dbReference type="RefSeq" id="WP_045801211.1">
    <property type="nucleotide sequence ID" value="NZ_CP011071.1"/>
</dbReference>
<protein>
    <recommendedName>
        <fullName evidence="3">Lipoprotein</fullName>
    </recommendedName>
</protein>
<evidence type="ECO:0008006" key="3">
    <source>
        <dbReference type="Google" id="ProtNLM"/>
    </source>
</evidence>
<dbReference type="EMBL" id="CP011071">
    <property type="protein sequence ID" value="AKA34447.1"/>
    <property type="molecule type" value="Genomic_DNA"/>
</dbReference>
<dbReference type="KEGG" id="mlt:VC82_785"/>
<accession>A0A0D5YQ97</accession>